<dbReference type="EMBL" id="LKCM01000054">
    <property type="protein sequence ID" value="KPQ44803.1"/>
    <property type="molecule type" value="Genomic_DNA"/>
</dbReference>
<dbReference type="Gene3D" id="3.30.1330.10">
    <property type="entry name" value="PurM-like, N-terminal domain"/>
    <property type="match status" value="1"/>
</dbReference>
<dbReference type="InterPro" id="IPR006283">
    <property type="entry name" value="ThiL-like"/>
</dbReference>
<dbReference type="InterPro" id="IPR036921">
    <property type="entry name" value="PurM-like_N_sf"/>
</dbReference>
<protein>
    <submittedName>
        <fullName evidence="3">AIR synthase related protein</fullName>
    </submittedName>
</protein>
<dbReference type="PANTHER" id="PTHR30270">
    <property type="entry name" value="THIAMINE-MONOPHOSPHATE KINASE"/>
    <property type="match status" value="1"/>
</dbReference>
<dbReference type="AlphaFoldDB" id="A0A0P7ZIE4"/>
<gene>
    <name evidence="3" type="ORF">MPEBLZ_00599</name>
</gene>
<dbReference type="InterPro" id="IPR016188">
    <property type="entry name" value="PurM-like_N"/>
</dbReference>
<dbReference type="Pfam" id="PF02769">
    <property type="entry name" value="AIRS_C"/>
    <property type="match status" value="1"/>
</dbReference>
<evidence type="ECO:0000313" key="3">
    <source>
        <dbReference type="EMBL" id="KPQ44803.1"/>
    </source>
</evidence>
<dbReference type="GO" id="GO:0009030">
    <property type="term" value="F:thiamine-phosphate kinase activity"/>
    <property type="evidence" value="ECO:0007669"/>
    <property type="project" value="InterPro"/>
</dbReference>
<dbReference type="PATRIC" id="fig|1719120.3.peg.657"/>
<organism evidence="3 4">
    <name type="scientific">Candidatus Methanoperedens nitratireducens</name>
    <dbReference type="NCBI Taxonomy" id="1392998"/>
    <lineage>
        <taxon>Archaea</taxon>
        <taxon>Methanobacteriati</taxon>
        <taxon>Methanobacteriota</taxon>
        <taxon>Stenosarchaea group</taxon>
        <taxon>Methanomicrobia</taxon>
        <taxon>Methanosarcinales</taxon>
        <taxon>ANME-2 cluster</taxon>
        <taxon>Candidatus Methanoperedentaceae</taxon>
        <taxon>Candidatus Methanoperedens</taxon>
    </lineage>
</organism>
<dbReference type="InterPro" id="IPR017668">
    <property type="entry name" value="Methan_mark_2"/>
</dbReference>
<dbReference type="SUPFAM" id="SSF56042">
    <property type="entry name" value="PurM C-terminal domain-like"/>
    <property type="match status" value="1"/>
</dbReference>
<feature type="domain" description="PurM-like C-terminal" evidence="2">
    <location>
        <begin position="190"/>
        <end position="302"/>
    </location>
</feature>
<feature type="domain" description="PurM-like N-terminal" evidence="1">
    <location>
        <begin position="44"/>
        <end position="151"/>
    </location>
</feature>
<dbReference type="InterPro" id="IPR011413">
    <property type="entry name" value="UCP036540_AIR"/>
</dbReference>
<dbReference type="Gene3D" id="3.90.650.10">
    <property type="entry name" value="PurM-like C-terminal domain"/>
    <property type="match status" value="1"/>
</dbReference>
<dbReference type="PIRSF" id="PIRSF036540">
    <property type="entry name" value="UCP036540_AIR"/>
    <property type="match status" value="1"/>
</dbReference>
<accession>A0A0P7ZIE4</accession>
<dbReference type="InterPro" id="IPR010918">
    <property type="entry name" value="PurM-like_C_dom"/>
</dbReference>
<comment type="caution">
    <text evidence="3">The sequence shown here is derived from an EMBL/GenBank/DDBJ whole genome shotgun (WGS) entry which is preliminary data.</text>
</comment>
<dbReference type="Pfam" id="PF00586">
    <property type="entry name" value="AIRS"/>
    <property type="match status" value="1"/>
</dbReference>
<dbReference type="GO" id="GO:0009228">
    <property type="term" value="P:thiamine biosynthetic process"/>
    <property type="evidence" value="ECO:0007669"/>
    <property type="project" value="InterPro"/>
</dbReference>
<reference evidence="3 4" key="1">
    <citation type="submission" date="2015-09" db="EMBL/GenBank/DDBJ databases">
        <title>A metagenomics-based metabolic model of nitrate-dependent anaerobic oxidation of methane by Methanoperedens-like archaea.</title>
        <authorList>
            <person name="Arshad A."/>
            <person name="Speth D.R."/>
            <person name="De Graaf R.M."/>
            <person name="Op Den Camp H.J."/>
            <person name="Jetten M.S."/>
            <person name="Welte C.U."/>
        </authorList>
    </citation>
    <scope>NUCLEOTIDE SEQUENCE [LARGE SCALE GENOMIC DNA]</scope>
</reference>
<name>A0A0P7ZIE4_9EURY</name>
<dbReference type="PANTHER" id="PTHR30270:SF0">
    <property type="entry name" value="THIAMINE-MONOPHOSPHATE KINASE"/>
    <property type="match status" value="1"/>
</dbReference>
<dbReference type="SUPFAM" id="SSF55326">
    <property type="entry name" value="PurM N-terminal domain-like"/>
    <property type="match status" value="1"/>
</dbReference>
<evidence type="ECO:0000259" key="2">
    <source>
        <dbReference type="Pfam" id="PF02769"/>
    </source>
</evidence>
<evidence type="ECO:0000259" key="1">
    <source>
        <dbReference type="Pfam" id="PF00586"/>
    </source>
</evidence>
<dbReference type="Proteomes" id="UP000050360">
    <property type="component" value="Unassembled WGS sequence"/>
</dbReference>
<sequence length="325" mass="34971">MDLQKIAKEIREFEGVTRKKPIADLINIFQTVRSEYSGSVVDFGDDAAVIDIGGDDYILFAADGIWGRLVNASPWWAGYTSVLVNVNDIAAMGGKPVAMVNVLSSDNKNACKELLRGIRDGIAKFGVPMVGGHLHPDTPYTSLSVAIIGTVKKGCEIKSGTAKAGDVVISAYDLDGKVGPNSPYSFDTTTAKEPEEVRRKYRVIQEIGEKKLVTAGKDISNPGIIGTLGMLLETSRKGARVDLGKIQAPEGVDFTQWLKVHPATGFIVTALPENEAPLIGLFEKAGYTVANIGIVDDTSKLDICYKNKCVTVFDFKKDVVTGITQ</sequence>
<dbReference type="NCBIfam" id="TIGR03267">
    <property type="entry name" value="methan_mark_2"/>
    <property type="match status" value="1"/>
</dbReference>
<dbReference type="InterPro" id="IPR036676">
    <property type="entry name" value="PurM-like_C_sf"/>
</dbReference>
<dbReference type="CDD" id="cd02192">
    <property type="entry name" value="PurM-like3"/>
    <property type="match status" value="1"/>
</dbReference>
<evidence type="ECO:0000313" key="4">
    <source>
        <dbReference type="Proteomes" id="UP000050360"/>
    </source>
</evidence>
<dbReference type="FunFam" id="3.30.1330.10:FF:000027">
    <property type="entry name" value="Thiamine monophosphate kinase"/>
    <property type="match status" value="1"/>
</dbReference>
<proteinExistence type="predicted"/>